<dbReference type="SUPFAM" id="SSF46785">
    <property type="entry name" value="Winged helix' DNA-binding domain"/>
    <property type="match status" value="1"/>
</dbReference>
<evidence type="ECO:0000256" key="1">
    <source>
        <dbReference type="ARBA" id="ARBA00023015"/>
    </source>
</evidence>
<organism evidence="6 7">
    <name type="scientific">Halomarina salina</name>
    <dbReference type="NCBI Taxonomy" id="1872699"/>
    <lineage>
        <taxon>Archaea</taxon>
        <taxon>Methanobacteriati</taxon>
        <taxon>Methanobacteriota</taxon>
        <taxon>Stenosarchaea group</taxon>
        <taxon>Halobacteria</taxon>
        <taxon>Halobacteriales</taxon>
        <taxon>Natronomonadaceae</taxon>
        <taxon>Halomarina</taxon>
    </lineage>
</organism>
<keyword evidence="3" id="KW-0804">Transcription</keyword>
<feature type="domain" description="IclR-ED" evidence="5">
    <location>
        <begin position="70"/>
        <end position="257"/>
    </location>
</feature>
<dbReference type="Gene3D" id="1.10.10.10">
    <property type="entry name" value="Winged helix-like DNA-binding domain superfamily/Winged helix DNA-binding domain"/>
    <property type="match status" value="1"/>
</dbReference>
<evidence type="ECO:0000259" key="5">
    <source>
        <dbReference type="PROSITE" id="PS51078"/>
    </source>
</evidence>
<dbReference type="SMART" id="SM00346">
    <property type="entry name" value="HTH_ICLR"/>
    <property type="match status" value="1"/>
</dbReference>
<dbReference type="RefSeq" id="WP_247420623.1">
    <property type="nucleotide sequence ID" value="NZ_JALLGW010000003.1"/>
</dbReference>
<dbReference type="AlphaFoldDB" id="A0ABD5RSG5"/>
<evidence type="ECO:0000313" key="6">
    <source>
        <dbReference type="EMBL" id="MFC5973587.1"/>
    </source>
</evidence>
<dbReference type="PANTHER" id="PTHR30136">
    <property type="entry name" value="HELIX-TURN-HELIX TRANSCRIPTIONAL REGULATOR, ICLR FAMILY"/>
    <property type="match status" value="1"/>
</dbReference>
<dbReference type="InterPro" id="IPR014757">
    <property type="entry name" value="Tscrpt_reg_IclR_C"/>
</dbReference>
<gene>
    <name evidence="6" type="ORF">ACFPYI_19840</name>
</gene>
<evidence type="ECO:0000259" key="4">
    <source>
        <dbReference type="PROSITE" id="PS51077"/>
    </source>
</evidence>
<dbReference type="PROSITE" id="PS51077">
    <property type="entry name" value="HTH_ICLR"/>
    <property type="match status" value="1"/>
</dbReference>
<dbReference type="InterPro" id="IPR050707">
    <property type="entry name" value="HTH_MetabolicPath_Reg"/>
</dbReference>
<keyword evidence="7" id="KW-1185">Reference proteome</keyword>
<dbReference type="PROSITE" id="PS51078">
    <property type="entry name" value="ICLR_ED"/>
    <property type="match status" value="1"/>
</dbReference>
<dbReference type="PANTHER" id="PTHR30136:SF35">
    <property type="entry name" value="HTH-TYPE TRANSCRIPTIONAL REGULATOR RV1719"/>
    <property type="match status" value="1"/>
</dbReference>
<dbReference type="InterPro" id="IPR036388">
    <property type="entry name" value="WH-like_DNA-bd_sf"/>
</dbReference>
<dbReference type="Pfam" id="PF09339">
    <property type="entry name" value="HTH_IclR"/>
    <property type="match status" value="1"/>
</dbReference>
<evidence type="ECO:0000256" key="2">
    <source>
        <dbReference type="ARBA" id="ARBA00023125"/>
    </source>
</evidence>
<dbReference type="InterPro" id="IPR029016">
    <property type="entry name" value="GAF-like_dom_sf"/>
</dbReference>
<accession>A0ABD5RSG5</accession>
<dbReference type="GO" id="GO:0003677">
    <property type="term" value="F:DNA binding"/>
    <property type="evidence" value="ECO:0007669"/>
    <property type="project" value="UniProtKB-KW"/>
</dbReference>
<name>A0ABD5RSG5_9EURY</name>
<keyword evidence="1" id="KW-0805">Transcription regulation</keyword>
<dbReference type="InterPro" id="IPR036390">
    <property type="entry name" value="WH_DNA-bd_sf"/>
</dbReference>
<comment type="caution">
    <text evidence="6">The sequence shown here is derived from an EMBL/GenBank/DDBJ whole genome shotgun (WGS) entry which is preliminary data.</text>
</comment>
<reference evidence="6 7" key="1">
    <citation type="journal article" date="2019" name="Int. J. Syst. Evol. Microbiol.">
        <title>The Global Catalogue of Microorganisms (GCM) 10K type strain sequencing project: providing services to taxonomists for standard genome sequencing and annotation.</title>
        <authorList>
            <consortium name="The Broad Institute Genomics Platform"/>
            <consortium name="The Broad Institute Genome Sequencing Center for Infectious Disease"/>
            <person name="Wu L."/>
            <person name="Ma J."/>
        </authorList>
    </citation>
    <scope>NUCLEOTIDE SEQUENCE [LARGE SCALE GENOMIC DNA]</scope>
    <source>
        <strain evidence="6 7">CGMCC 1.12543</strain>
    </source>
</reference>
<dbReference type="Pfam" id="PF01614">
    <property type="entry name" value="IclR_C"/>
    <property type="match status" value="1"/>
</dbReference>
<keyword evidence="2" id="KW-0238">DNA-binding</keyword>
<dbReference type="Proteomes" id="UP001596099">
    <property type="component" value="Unassembled WGS sequence"/>
</dbReference>
<evidence type="ECO:0000313" key="7">
    <source>
        <dbReference type="Proteomes" id="UP001596099"/>
    </source>
</evidence>
<dbReference type="GO" id="GO:0006355">
    <property type="term" value="P:regulation of DNA-templated transcription"/>
    <property type="evidence" value="ECO:0007669"/>
    <property type="project" value="UniProtKB-ARBA"/>
</dbReference>
<dbReference type="Gene3D" id="3.30.450.40">
    <property type="match status" value="1"/>
</dbReference>
<protein>
    <submittedName>
        <fullName evidence="6">IclR family transcriptional regulator</fullName>
    </submittedName>
</protein>
<dbReference type="InterPro" id="IPR005471">
    <property type="entry name" value="Tscrpt_reg_IclR_N"/>
</dbReference>
<dbReference type="EMBL" id="JBHSQH010000002">
    <property type="protein sequence ID" value="MFC5973587.1"/>
    <property type="molecule type" value="Genomic_DNA"/>
</dbReference>
<feature type="domain" description="HTH iclR-type" evidence="4">
    <location>
        <begin position="10"/>
        <end position="69"/>
    </location>
</feature>
<sequence>MTAPSPGRELTTVTTAIDVLEYVKQCNGATMAELAEEFGVAKSTIHGYLSTLERNGLLVREDNEYLLGLRLANLGEHAKVRNELYPFAESKVGRLADRLDEGANFLVPEGDRMIGLYCKQNNPRDPIFTVGEYFDLHNTVSGKAVLAELPDSRLEATLDRIELEATTPRTITDRAELRTEIERVREQGYATIDGELVEGLRSVGAAVTYPDGRIFGAFGVGGPEYRIDDQRLRSEFVAVLLEVVNELEADIERELQEESTVD</sequence>
<proteinExistence type="predicted"/>
<dbReference type="SUPFAM" id="SSF55781">
    <property type="entry name" value="GAF domain-like"/>
    <property type="match status" value="1"/>
</dbReference>
<evidence type="ECO:0000256" key="3">
    <source>
        <dbReference type="ARBA" id="ARBA00023163"/>
    </source>
</evidence>